<dbReference type="RefSeq" id="WP_267903157.1">
    <property type="nucleotide sequence ID" value="NZ_CP053627.1"/>
</dbReference>
<accession>Z9JMY7</accession>
<reference evidence="1 2" key="1">
    <citation type="journal article" date="2014" name="Genome Announc.">
        <title>Draft Genome Sequence of Xylella fastidiosa Pear Leaf Scorch Strain in Taiwan.</title>
        <authorList>
            <person name="Su C.C."/>
            <person name="Deng W.L."/>
            <person name="Jan F.J."/>
            <person name="Chang C.J."/>
            <person name="Huang H."/>
            <person name="Chen J."/>
        </authorList>
    </citation>
    <scope>NUCLEOTIDE SEQUENCE [LARGE SCALE GENOMIC DNA]</scope>
    <source>
        <strain evidence="1 2">PLS229</strain>
    </source>
</reference>
<dbReference type="PATRIC" id="fig|1444770.3.peg.655"/>
<dbReference type="Proteomes" id="UP000020406">
    <property type="component" value="Unassembled WGS sequence"/>
</dbReference>
<comment type="caution">
    <text evidence="1">The sequence shown here is derived from an EMBL/GenBank/DDBJ whole genome shotgun (WGS) entry which is preliminary data.</text>
</comment>
<protein>
    <submittedName>
        <fullName evidence="1">Uncharacterized protein</fullName>
    </submittedName>
</protein>
<sequence length="41" mass="4394">MTVPNITITTSDPVKTGQLVWEELNKANLAAVRNGQSAVLL</sequence>
<evidence type="ECO:0000313" key="2">
    <source>
        <dbReference type="Proteomes" id="UP000020406"/>
    </source>
</evidence>
<organism evidence="1 2">
    <name type="scientific">Xylella taiwanensis</name>
    <dbReference type="NCBI Taxonomy" id="1444770"/>
    <lineage>
        <taxon>Bacteria</taxon>
        <taxon>Pseudomonadati</taxon>
        <taxon>Pseudomonadota</taxon>
        <taxon>Gammaproteobacteria</taxon>
        <taxon>Lysobacterales</taxon>
        <taxon>Lysobacteraceae</taxon>
        <taxon>Xylella</taxon>
    </lineage>
</organism>
<dbReference type="AlphaFoldDB" id="Z9JMY7"/>
<name>Z9JMY7_9GAMM</name>
<proteinExistence type="predicted"/>
<gene>
    <name evidence="1" type="ORF">AF72_02715</name>
</gene>
<dbReference type="EMBL" id="JDSQ01000003">
    <property type="protein sequence ID" value="EWS79102.1"/>
    <property type="molecule type" value="Genomic_DNA"/>
</dbReference>
<dbReference type="STRING" id="1444770.AF72_02715"/>
<evidence type="ECO:0000313" key="1">
    <source>
        <dbReference type="EMBL" id="EWS79102.1"/>
    </source>
</evidence>
<dbReference type="GeneID" id="93922881"/>